<protein>
    <submittedName>
        <fullName evidence="3">Tetratricopeptide repeat protein</fullName>
    </submittedName>
</protein>
<dbReference type="Pfam" id="PF14559">
    <property type="entry name" value="TPR_19"/>
    <property type="match status" value="1"/>
</dbReference>
<dbReference type="PROSITE" id="PS50005">
    <property type="entry name" value="TPR"/>
    <property type="match status" value="3"/>
</dbReference>
<dbReference type="InterPro" id="IPR019734">
    <property type="entry name" value="TPR_rpt"/>
</dbReference>
<evidence type="ECO:0000313" key="3">
    <source>
        <dbReference type="EMBL" id="MBE9663272.1"/>
    </source>
</evidence>
<keyword evidence="2" id="KW-0732">Signal</keyword>
<feature type="chain" id="PRO_5036975464" evidence="2">
    <location>
        <begin position="20"/>
        <end position="573"/>
    </location>
</feature>
<comment type="caution">
    <text evidence="3">The sequence shown here is derived from an EMBL/GenBank/DDBJ whole genome shotgun (WGS) entry which is preliminary data.</text>
</comment>
<evidence type="ECO:0000256" key="2">
    <source>
        <dbReference type="SAM" id="SignalP"/>
    </source>
</evidence>
<reference evidence="3" key="1">
    <citation type="submission" date="2020-10" db="EMBL/GenBank/DDBJ databases">
        <title>Mucilaginibacter mali sp. nov., isolated from rhizosphere soil of apple orchard.</title>
        <authorList>
            <person name="Lee J.-S."/>
            <person name="Kim H.S."/>
            <person name="Kim J.-S."/>
        </authorList>
    </citation>
    <scope>NUCLEOTIDE SEQUENCE</scope>
    <source>
        <strain evidence="3">KCTC 22746</strain>
    </source>
</reference>
<feature type="signal peptide" evidence="2">
    <location>
        <begin position="1"/>
        <end position="19"/>
    </location>
</feature>
<proteinExistence type="predicted"/>
<feature type="repeat" description="TPR" evidence="1">
    <location>
        <begin position="211"/>
        <end position="244"/>
    </location>
</feature>
<dbReference type="SMART" id="SM00028">
    <property type="entry name" value="TPR"/>
    <property type="match status" value="10"/>
</dbReference>
<dbReference type="RefSeq" id="WP_194112511.1">
    <property type="nucleotide sequence ID" value="NZ_JADFFL010000006.1"/>
</dbReference>
<dbReference type="AlphaFoldDB" id="A0A929KZ29"/>
<dbReference type="InterPro" id="IPR011990">
    <property type="entry name" value="TPR-like_helical_dom_sf"/>
</dbReference>
<dbReference type="EMBL" id="JADFFL010000006">
    <property type="protein sequence ID" value="MBE9663272.1"/>
    <property type="molecule type" value="Genomic_DNA"/>
</dbReference>
<dbReference type="Proteomes" id="UP000622475">
    <property type="component" value="Unassembled WGS sequence"/>
</dbReference>
<evidence type="ECO:0000313" key="4">
    <source>
        <dbReference type="Proteomes" id="UP000622475"/>
    </source>
</evidence>
<feature type="repeat" description="TPR" evidence="1">
    <location>
        <begin position="317"/>
        <end position="350"/>
    </location>
</feature>
<organism evidence="3 4">
    <name type="scientific">Mucilaginibacter myungsuensis</name>
    <dbReference type="NCBI Taxonomy" id="649104"/>
    <lineage>
        <taxon>Bacteria</taxon>
        <taxon>Pseudomonadati</taxon>
        <taxon>Bacteroidota</taxon>
        <taxon>Sphingobacteriia</taxon>
        <taxon>Sphingobacteriales</taxon>
        <taxon>Sphingobacteriaceae</taxon>
        <taxon>Mucilaginibacter</taxon>
    </lineage>
</organism>
<keyword evidence="4" id="KW-1185">Reference proteome</keyword>
<dbReference type="PANTHER" id="PTHR12558:SF47">
    <property type="entry name" value="LIPOPOLYSACCHARIDE ASSEMBLY PROTEIN B"/>
    <property type="match status" value="1"/>
</dbReference>
<name>A0A929KZ29_9SPHI</name>
<feature type="repeat" description="TPR" evidence="1">
    <location>
        <begin position="423"/>
        <end position="456"/>
    </location>
</feature>
<dbReference type="SUPFAM" id="SSF48452">
    <property type="entry name" value="TPR-like"/>
    <property type="match status" value="3"/>
</dbReference>
<dbReference type="PANTHER" id="PTHR12558">
    <property type="entry name" value="CELL DIVISION CYCLE 16,23,27"/>
    <property type="match status" value="1"/>
</dbReference>
<dbReference type="Pfam" id="PF13432">
    <property type="entry name" value="TPR_16"/>
    <property type="match status" value="2"/>
</dbReference>
<accession>A0A929KZ29</accession>
<evidence type="ECO:0000256" key="1">
    <source>
        <dbReference type="PROSITE-ProRule" id="PRU00339"/>
    </source>
</evidence>
<dbReference type="Pfam" id="PF13181">
    <property type="entry name" value="TPR_8"/>
    <property type="match status" value="2"/>
</dbReference>
<dbReference type="Gene3D" id="1.25.40.10">
    <property type="entry name" value="Tetratricopeptide repeat domain"/>
    <property type="match status" value="3"/>
</dbReference>
<sequence>MFKRAVLFGLVLSPALALAQKPAKDAAATGKPMKSLDSVMVKSIFYSALHEKVVENFPLATQLFSKVLETDANNDAAMYELANLKKMQKDNAEATRLLERATAINKDNEWYWIALADSYEKTNDLVKLENVFNQLIRIAPDKPDYYFDKANAYFIQKRYDEALAVYKKIESITGPTDDLLGQRSKIYLKQNKVDKSAEEIEAMIAANPGQIKYYLLLGEIYNTNNYKDKGLAILQKAEKVDPNNGMVHLALADVYRDKKNAELSYQHLEKAFAVQDLDIDQKLRIIMGYLPKFPDPDAKASALELSRLLTIAHPSNPKSFAIYGDMLAQSNKLKEARASFQKSIQLDDQSYAVQEQLVRLDLGENDLDAAIKDGQNALSLFPNQAWMNYLVGVAYLQKKNYPKAISYAKNATTLEFQDKELLSQAFSALGDAYHAQGDHAKSDESYDKSLLHNPDNSYTLNNYAYYLSLRGERLDKAATMSKRSTELQPNTASFEDTYAWILFKQKKYAEAKVWILKAISHNKDSATQVEHFGDIMFHLGDTNAAVDNWKKAKQGGATSPVLDRKINERKYIE</sequence>
<keyword evidence="1" id="KW-0802">TPR repeat</keyword>
<gene>
    <name evidence="3" type="ORF">IRJ16_15395</name>
</gene>